<evidence type="ECO:0000313" key="2">
    <source>
        <dbReference type="EMBL" id="HIU99933.1"/>
    </source>
</evidence>
<reference evidence="2" key="1">
    <citation type="submission" date="2020-10" db="EMBL/GenBank/DDBJ databases">
        <authorList>
            <person name="Gilroy R."/>
        </authorList>
    </citation>
    <scope>NUCLEOTIDE SEQUENCE</scope>
    <source>
        <strain evidence="2">23406</strain>
    </source>
</reference>
<evidence type="ECO:0000313" key="3">
    <source>
        <dbReference type="Proteomes" id="UP000886891"/>
    </source>
</evidence>
<evidence type="ECO:0000256" key="1">
    <source>
        <dbReference type="SAM" id="SignalP"/>
    </source>
</evidence>
<dbReference type="PROSITE" id="PS51257">
    <property type="entry name" value="PROKAR_LIPOPROTEIN"/>
    <property type="match status" value="1"/>
</dbReference>
<keyword evidence="1" id="KW-0732">Signal</keyword>
<feature type="chain" id="PRO_5039213916" description="Lipoprotein" evidence="1">
    <location>
        <begin position="23"/>
        <end position="199"/>
    </location>
</feature>
<dbReference type="Proteomes" id="UP000886891">
    <property type="component" value="Unassembled WGS sequence"/>
</dbReference>
<sequence length="199" mass="22235">MKKFLVAVMLVVVAGAGCFALSACNKRNPDQITRFGETLEEAESFEVICTMETPISGFRYTFKVDGDKTYESGFMDSSPVYTEKIGSTIYTYTLRGDTWVKTSAPVFATDEEEGAEEYLPIFDGSNFVYSKEEKAFVLKEDAAILWSGMEFVTLEIVLGKNSCDLSGKVMSEGMLLDVELEFKNLNTTEIVLPEAVEWY</sequence>
<protein>
    <recommendedName>
        <fullName evidence="4">Lipoprotein</fullName>
    </recommendedName>
</protein>
<gene>
    <name evidence="2" type="ORF">IAB14_02320</name>
</gene>
<accession>A0A9D1SX85</accession>
<evidence type="ECO:0008006" key="4">
    <source>
        <dbReference type="Google" id="ProtNLM"/>
    </source>
</evidence>
<reference evidence="2" key="2">
    <citation type="journal article" date="2021" name="PeerJ">
        <title>Extensive microbial diversity within the chicken gut microbiome revealed by metagenomics and culture.</title>
        <authorList>
            <person name="Gilroy R."/>
            <person name="Ravi A."/>
            <person name="Getino M."/>
            <person name="Pursley I."/>
            <person name="Horton D.L."/>
            <person name="Alikhan N.F."/>
            <person name="Baker D."/>
            <person name="Gharbi K."/>
            <person name="Hall N."/>
            <person name="Watson M."/>
            <person name="Adriaenssens E.M."/>
            <person name="Foster-Nyarko E."/>
            <person name="Jarju S."/>
            <person name="Secka A."/>
            <person name="Antonio M."/>
            <person name="Oren A."/>
            <person name="Chaudhuri R.R."/>
            <person name="La Ragione R."/>
            <person name="Hildebrand F."/>
            <person name="Pallen M.J."/>
        </authorList>
    </citation>
    <scope>NUCLEOTIDE SEQUENCE</scope>
    <source>
        <strain evidence="2">23406</strain>
    </source>
</reference>
<feature type="signal peptide" evidence="1">
    <location>
        <begin position="1"/>
        <end position="22"/>
    </location>
</feature>
<organism evidence="2 3">
    <name type="scientific">Candidatus Stercoripulliclostridium merdipullorum</name>
    <dbReference type="NCBI Taxonomy" id="2840952"/>
    <lineage>
        <taxon>Bacteria</taxon>
        <taxon>Bacillati</taxon>
        <taxon>Bacillota</taxon>
        <taxon>Clostridia</taxon>
        <taxon>Eubacteriales</taxon>
        <taxon>Candidatus Stercoripulliclostridium</taxon>
    </lineage>
</organism>
<proteinExistence type="predicted"/>
<dbReference type="AlphaFoldDB" id="A0A9D1SX85"/>
<dbReference type="EMBL" id="DVOH01000016">
    <property type="protein sequence ID" value="HIU99933.1"/>
    <property type="molecule type" value="Genomic_DNA"/>
</dbReference>
<name>A0A9D1SX85_9FIRM</name>
<comment type="caution">
    <text evidence="2">The sequence shown here is derived from an EMBL/GenBank/DDBJ whole genome shotgun (WGS) entry which is preliminary data.</text>
</comment>